<evidence type="ECO:0000259" key="7">
    <source>
        <dbReference type="PROSITE" id="PS51755"/>
    </source>
</evidence>
<dbReference type="Gene3D" id="1.10.10.10">
    <property type="entry name" value="Winged helix-like DNA-binding domain superfamily/Winged helix DNA-binding domain"/>
    <property type="match status" value="1"/>
</dbReference>
<dbReference type="OrthoDB" id="4336084at2"/>
<organism evidence="8 9">
    <name type="scientific">Wenjunlia vitaminophila</name>
    <name type="common">Streptomyces vitaminophilus</name>
    <dbReference type="NCBI Taxonomy" id="76728"/>
    <lineage>
        <taxon>Bacteria</taxon>
        <taxon>Bacillati</taxon>
        <taxon>Actinomycetota</taxon>
        <taxon>Actinomycetes</taxon>
        <taxon>Kitasatosporales</taxon>
        <taxon>Streptomycetaceae</taxon>
        <taxon>Wenjunlia</taxon>
    </lineage>
</organism>
<dbReference type="GO" id="GO:0003677">
    <property type="term" value="F:DNA binding"/>
    <property type="evidence" value="ECO:0007669"/>
    <property type="project" value="UniProtKB-UniRule"/>
</dbReference>
<dbReference type="InterPro" id="IPR051677">
    <property type="entry name" value="AfsR-DnrI-RedD_regulator"/>
</dbReference>
<keyword evidence="5" id="KW-0804">Transcription</keyword>
<dbReference type="SUPFAM" id="SSF46894">
    <property type="entry name" value="C-terminal effector domain of the bipartite response regulators"/>
    <property type="match status" value="1"/>
</dbReference>
<evidence type="ECO:0000256" key="1">
    <source>
        <dbReference type="ARBA" id="ARBA00005820"/>
    </source>
</evidence>
<evidence type="ECO:0000313" key="9">
    <source>
        <dbReference type="Proteomes" id="UP000050867"/>
    </source>
</evidence>
<comment type="similarity">
    <text evidence="1">Belongs to the AfsR/DnrI/RedD regulatory family.</text>
</comment>
<dbReference type="PROSITE" id="PS51755">
    <property type="entry name" value="OMPR_PHOB"/>
    <property type="match status" value="1"/>
</dbReference>
<dbReference type="PANTHER" id="PTHR35807">
    <property type="entry name" value="TRANSCRIPTIONAL REGULATOR REDD-RELATED"/>
    <property type="match status" value="1"/>
</dbReference>
<keyword evidence="2" id="KW-0902">Two-component regulatory system</keyword>
<dbReference type="SUPFAM" id="SSF48452">
    <property type="entry name" value="TPR-like"/>
    <property type="match status" value="1"/>
</dbReference>
<protein>
    <recommendedName>
        <fullName evidence="7">OmpR/PhoB-type domain-containing protein</fullName>
    </recommendedName>
</protein>
<dbReference type="PANTHER" id="PTHR35807:SF1">
    <property type="entry name" value="TRANSCRIPTIONAL REGULATOR REDD"/>
    <property type="match status" value="1"/>
</dbReference>
<dbReference type="SMART" id="SM00862">
    <property type="entry name" value="Trans_reg_C"/>
    <property type="match status" value="1"/>
</dbReference>
<dbReference type="Pfam" id="PF03704">
    <property type="entry name" value="BTAD"/>
    <property type="match status" value="1"/>
</dbReference>
<keyword evidence="9" id="KW-1185">Reference proteome</keyword>
<dbReference type="Gene3D" id="1.25.40.10">
    <property type="entry name" value="Tetratricopeptide repeat domain"/>
    <property type="match status" value="1"/>
</dbReference>
<proteinExistence type="inferred from homology"/>
<dbReference type="EMBL" id="LLZU01000039">
    <property type="protein sequence ID" value="KRV46512.1"/>
    <property type="molecule type" value="Genomic_DNA"/>
</dbReference>
<dbReference type="AlphaFoldDB" id="A0A0T6LKA1"/>
<evidence type="ECO:0000256" key="6">
    <source>
        <dbReference type="PROSITE-ProRule" id="PRU01091"/>
    </source>
</evidence>
<dbReference type="RefSeq" id="WP_018386604.1">
    <property type="nucleotide sequence ID" value="NZ_LLZU01000039.1"/>
</dbReference>
<sequence>MQVNILGSLEVVDEGISLSIPGEKLRAILAVLALTPGSPVSRDDLIDELWAEEPPRNAENSLQGHIARLRRILAERTGRESLRSIIQTSYSGYTLAIPTHDVDALRFYDLVLHAETVHEEHPRRTVVLLTEALRLWRGPALLDAGHGMICRMAYARLAETRLTAREQLFDAKLKLDMHRSVITELEQLHAQYPLRERFCEQLMTALYRSGRQADALDAYHRTRQRLAQDLGLEPGQALRAKFHEILRQDPALL</sequence>
<dbReference type="GO" id="GO:0006355">
    <property type="term" value="P:regulation of DNA-templated transcription"/>
    <property type="evidence" value="ECO:0007669"/>
    <property type="project" value="InterPro"/>
</dbReference>
<comment type="caution">
    <text evidence="8">The sequence shown here is derived from an EMBL/GenBank/DDBJ whole genome shotgun (WGS) entry which is preliminary data.</text>
</comment>
<dbReference type="InterPro" id="IPR011990">
    <property type="entry name" value="TPR-like_helical_dom_sf"/>
</dbReference>
<dbReference type="eggNOG" id="COG3629">
    <property type="taxonomic scope" value="Bacteria"/>
</dbReference>
<dbReference type="InterPro" id="IPR005158">
    <property type="entry name" value="BTAD"/>
</dbReference>
<keyword evidence="3" id="KW-0805">Transcription regulation</keyword>
<keyword evidence="4 6" id="KW-0238">DNA-binding</keyword>
<gene>
    <name evidence="8" type="ORF">AQ490_11510</name>
</gene>
<dbReference type="InterPro" id="IPR016032">
    <property type="entry name" value="Sig_transdc_resp-reg_C-effctor"/>
</dbReference>
<feature type="domain" description="OmpR/PhoB-type" evidence="7">
    <location>
        <begin position="1"/>
        <end position="97"/>
    </location>
</feature>
<evidence type="ECO:0000256" key="4">
    <source>
        <dbReference type="ARBA" id="ARBA00023125"/>
    </source>
</evidence>
<accession>A0A0T6LKA1</accession>
<dbReference type="SMART" id="SM01043">
    <property type="entry name" value="BTAD"/>
    <property type="match status" value="1"/>
</dbReference>
<dbReference type="Proteomes" id="UP000050867">
    <property type="component" value="Unassembled WGS sequence"/>
</dbReference>
<dbReference type="InterPro" id="IPR001867">
    <property type="entry name" value="OmpR/PhoB-type_DNA-bd"/>
</dbReference>
<evidence type="ECO:0000256" key="2">
    <source>
        <dbReference type="ARBA" id="ARBA00023012"/>
    </source>
</evidence>
<feature type="DNA-binding region" description="OmpR/PhoB-type" evidence="6">
    <location>
        <begin position="1"/>
        <end position="97"/>
    </location>
</feature>
<evidence type="ECO:0000256" key="3">
    <source>
        <dbReference type="ARBA" id="ARBA00023015"/>
    </source>
</evidence>
<reference evidence="8 9" key="1">
    <citation type="submission" date="2015-10" db="EMBL/GenBank/DDBJ databases">
        <title>Draft genome sequence of pyrrolomycin-producing Streptomyces vitaminophilus.</title>
        <authorList>
            <person name="Graham D.E."/>
            <person name="Mahan K.M."/>
            <person name="Klingeman D.M."/>
            <person name="Hettich R.L."/>
            <person name="Parry R.J."/>
        </authorList>
    </citation>
    <scope>NUCLEOTIDE SEQUENCE [LARGE SCALE GENOMIC DNA]</scope>
    <source>
        <strain evidence="8 9">ATCC 31673</strain>
    </source>
</reference>
<dbReference type="Pfam" id="PF00486">
    <property type="entry name" value="Trans_reg_C"/>
    <property type="match status" value="1"/>
</dbReference>
<name>A0A0T6LKA1_WENVI</name>
<evidence type="ECO:0000256" key="5">
    <source>
        <dbReference type="ARBA" id="ARBA00023163"/>
    </source>
</evidence>
<evidence type="ECO:0000313" key="8">
    <source>
        <dbReference type="EMBL" id="KRV46512.1"/>
    </source>
</evidence>
<dbReference type="GO" id="GO:0000160">
    <property type="term" value="P:phosphorelay signal transduction system"/>
    <property type="evidence" value="ECO:0007669"/>
    <property type="project" value="UniProtKB-KW"/>
</dbReference>
<dbReference type="STRING" id="76728.AQ490_11510"/>
<dbReference type="CDD" id="cd15831">
    <property type="entry name" value="BTAD"/>
    <property type="match status" value="1"/>
</dbReference>
<dbReference type="InterPro" id="IPR036388">
    <property type="entry name" value="WH-like_DNA-bd_sf"/>
</dbReference>